<dbReference type="GO" id="GO:0004252">
    <property type="term" value="F:serine-type endopeptidase activity"/>
    <property type="evidence" value="ECO:0007669"/>
    <property type="project" value="UniProtKB-EC"/>
</dbReference>
<gene>
    <name evidence="9" type="ORF">LUZ62_000453</name>
    <name evidence="11" type="ORF">LUZ62_010999</name>
    <name evidence="10" type="ORF">LUZ62_014449</name>
</gene>
<keyword evidence="3 10" id="KW-0645">Protease</keyword>
<name>A0AAV8ATT1_9POAL</name>
<dbReference type="CDD" id="cd07017">
    <property type="entry name" value="S14_ClpP_2"/>
    <property type="match status" value="1"/>
</dbReference>
<organism evidence="10 12">
    <name type="scientific">Rhynchospora pubera</name>
    <dbReference type="NCBI Taxonomy" id="906938"/>
    <lineage>
        <taxon>Eukaryota</taxon>
        <taxon>Viridiplantae</taxon>
        <taxon>Streptophyta</taxon>
        <taxon>Embryophyta</taxon>
        <taxon>Tracheophyta</taxon>
        <taxon>Spermatophyta</taxon>
        <taxon>Magnoliopsida</taxon>
        <taxon>Liliopsida</taxon>
        <taxon>Poales</taxon>
        <taxon>Cyperaceae</taxon>
        <taxon>Cyperoideae</taxon>
        <taxon>Rhynchosporeae</taxon>
        <taxon>Rhynchospora</taxon>
    </lineage>
</organism>
<dbReference type="EMBL" id="JAMFTS010003895">
    <property type="protein sequence ID" value="KAJ4735904.1"/>
    <property type="molecule type" value="Genomic_DNA"/>
</dbReference>
<dbReference type="PRINTS" id="PR00127">
    <property type="entry name" value="CLPPROTEASEP"/>
</dbReference>
<accession>A0AAV8ATT1</accession>
<dbReference type="InterPro" id="IPR033135">
    <property type="entry name" value="ClpP_His_AS"/>
</dbReference>
<dbReference type="GO" id="GO:0009536">
    <property type="term" value="C:plastid"/>
    <property type="evidence" value="ECO:0007669"/>
    <property type="project" value="UniProtKB-ARBA"/>
</dbReference>
<dbReference type="PANTHER" id="PTHR10381">
    <property type="entry name" value="ATP-DEPENDENT CLP PROTEASE PROTEOLYTIC SUBUNIT"/>
    <property type="match status" value="1"/>
</dbReference>
<proteinExistence type="inferred from homology"/>
<evidence type="ECO:0000256" key="5">
    <source>
        <dbReference type="ARBA" id="ARBA00022825"/>
    </source>
</evidence>
<keyword evidence="4" id="KW-0378">Hydrolase</keyword>
<dbReference type="InterPro" id="IPR029045">
    <property type="entry name" value="ClpP/crotonase-like_dom_sf"/>
</dbReference>
<reference evidence="10" key="1">
    <citation type="submission" date="2022-08" db="EMBL/GenBank/DDBJ databases">
        <authorList>
            <person name="Marques A."/>
        </authorList>
    </citation>
    <scope>NUCLEOTIDE SEQUENCE</scope>
    <source>
        <strain evidence="10">RhyPub2mFocal</strain>
        <tissue evidence="10">Leaves</tissue>
    </source>
</reference>
<sequence length="210" mass="23935">MPIGIPKVPTDWWSSKEKKKDWVYVNYPLIIHSKILFLCREITGVWIDQVIGLLLYLSQQDDRDISLYIHSPGGSALSSIALYDVIKHVQGRVDVRTIGMGLAASGASLILVGGTKTKRFALPHARIMIHQPRTAPFIGTPREIELEAEELFRLREVIADMYSQNTGRPINEIQNDMERDTYMSATEAQAYGIVDRIIRKKQKEENKRRS</sequence>
<keyword evidence="2" id="KW-0934">Plastid</keyword>
<evidence type="ECO:0000256" key="6">
    <source>
        <dbReference type="ARBA" id="ARBA00034021"/>
    </source>
</evidence>
<dbReference type="PANTHER" id="PTHR10381:SF15">
    <property type="entry name" value="CHLOROPLASTIC ATP-DEPENDENT CLP PROTEASE PROTEOLYTIC SUBUNIT 1"/>
    <property type="match status" value="1"/>
</dbReference>
<dbReference type="GO" id="GO:0051117">
    <property type="term" value="F:ATPase binding"/>
    <property type="evidence" value="ECO:0007669"/>
    <property type="project" value="TreeGrafter"/>
</dbReference>
<dbReference type="Proteomes" id="UP001140206">
    <property type="component" value="Unassembled WGS sequence"/>
</dbReference>
<protein>
    <recommendedName>
        <fullName evidence="8">ATP-dependent Clp protease proteolytic subunit</fullName>
    </recommendedName>
</protein>
<keyword evidence="5" id="KW-0720">Serine protease</keyword>
<dbReference type="EMBL" id="JAMFTS010005122">
    <property type="protein sequence ID" value="KAJ4734053.1"/>
    <property type="molecule type" value="Genomic_DNA"/>
</dbReference>
<evidence type="ECO:0000256" key="1">
    <source>
        <dbReference type="ARBA" id="ARBA00007039"/>
    </source>
</evidence>
<comment type="similarity">
    <text evidence="1 8">Belongs to the peptidase S14 family.</text>
</comment>
<evidence type="ECO:0000256" key="4">
    <source>
        <dbReference type="ARBA" id="ARBA00022801"/>
    </source>
</evidence>
<keyword evidence="12" id="KW-1185">Reference proteome</keyword>
<evidence type="ECO:0000313" key="9">
    <source>
        <dbReference type="EMBL" id="KAJ4733908.1"/>
    </source>
</evidence>
<dbReference type="EMBL" id="JAMFTS010005212">
    <property type="protein sequence ID" value="KAJ4733908.1"/>
    <property type="molecule type" value="Genomic_DNA"/>
</dbReference>
<dbReference type="Pfam" id="PF00574">
    <property type="entry name" value="CLP_protease"/>
    <property type="match status" value="1"/>
</dbReference>
<evidence type="ECO:0000313" key="10">
    <source>
        <dbReference type="EMBL" id="KAJ4734053.1"/>
    </source>
</evidence>
<dbReference type="HAMAP" id="MF_00444">
    <property type="entry name" value="ClpP"/>
    <property type="match status" value="1"/>
</dbReference>
<evidence type="ECO:0000256" key="3">
    <source>
        <dbReference type="ARBA" id="ARBA00022670"/>
    </source>
</evidence>
<dbReference type="GO" id="GO:0006515">
    <property type="term" value="P:protein quality control for misfolded or incompletely synthesized proteins"/>
    <property type="evidence" value="ECO:0007669"/>
    <property type="project" value="TreeGrafter"/>
</dbReference>
<dbReference type="AlphaFoldDB" id="A0AAV8ATT1"/>
<evidence type="ECO:0000313" key="11">
    <source>
        <dbReference type="EMBL" id="KAJ4735904.1"/>
    </source>
</evidence>
<dbReference type="GO" id="GO:0009368">
    <property type="term" value="C:endopeptidase Clp complex"/>
    <property type="evidence" value="ECO:0007669"/>
    <property type="project" value="TreeGrafter"/>
</dbReference>
<dbReference type="Gene3D" id="3.90.226.10">
    <property type="entry name" value="2-enoyl-CoA Hydratase, Chain A, domain 1"/>
    <property type="match status" value="1"/>
</dbReference>
<dbReference type="SUPFAM" id="SSF52096">
    <property type="entry name" value="ClpP/crotonase"/>
    <property type="match status" value="1"/>
</dbReference>
<comment type="caution">
    <text evidence="10">The sequence shown here is derived from an EMBL/GenBank/DDBJ whole genome shotgun (WGS) entry which is preliminary data.</text>
</comment>
<feature type="active site" evidence="7">
    <location>
        <position position="130"/>
    </location>
</feature>
<evidence type="ECO:0000256" key="8">
    <source>
        <dbReference type="RuleBase" id="RU003567"/>
    </source>
</evidence>
<evidence type="ECO:0000256" key="2">
    <source>
        <dbReference type="ARBA" id="ARBA00022640"/>
    </source>
</evidence>
<dbReference type="InterPro" id="IPR023562">
    <property type="entry name" value="ClpP/TepA"/>
</dbReference>
<comment type="catalytic activity">
    <reaction evidence="6 7">
        <text>Hydrolysis of proteins to small peptides in the presence of ATP and magnesium. alpha-casein is the usual test substrate. In the absence of ATP, only oligopeptides shorter than five residues are hydrolyzed (such as succinyl-Leu-Tyr-|-NHMec, and Leu-Tyr-Leu-|-Tyr-Trp, in which cleavage of the -Tyr-|-Leu- and -Tyr-|-Trp bonds also occurs).</text>
        <dbReference type="EC" id="3.4.21.92"/>
    </reaction>
</comment>
<evidence type="ECO:0000313" key="12">
    <source>
        <dbReference type="Proteomes" id="UP001140206"/>
    </source>
</evidence>
<dbReference type="PROSITE" id="PS00382">
    <property type="entry name" value="CLP_PROTEASE_HIS"/>
    <property type="match status" value="1"/>
</dbReference>
<dbReference type="InterPro" id="IPR001907">
    <property type="entry name" value="ClpP"/>
</dbReference>
<evidence type="ECO:0000256" key="7">
    <source>
        <dbReference type="PROSITE-ProRule" id="PRU10086"/>
    </source>
</evidence>
<dbReference type="GO" id="GO:0004176">
    <property type="term" value="F:ATP-dependent peptidase activity"/>
    <property type="evidence" value="ECO:0007669"/>
    <property type="project" value="InterPro"/>
</dbReference>